<dbReference type="Gene3D" id="2.60.120.330">
    <property type="entry name" value="B-lactam Antibiotic, Isopenicillin N Synthase, Chain"/>
    <property type="match status" value="1"/>
</dbReference>
<dbReference type="Proteomes" id="UP001215280">
    <property type="component" value="Unassembled WGS sequence"/>
</dbReference>
<gene>
    <name evidence="1" type="ORF">DFH07DRAFT_869901</name>
</gene>
<dbReference type="Pfam" id="PF07350">
    <property type="entry name" value="Gig2-like"/>
    <property type="match status" value="1"/>
</dbReference>
<dbReference type="AlphaFoldDB" id="A0AAD7IJ67"/>
<keyword evidence="2" id="KW-1185">Reference proteome</keyword>
<evidence type="ECO:0008006" key="3">
    <source>
        <dbReference type="Google" id="ProtNLM"/>
    </source>
</evidence>
<evidence type="ECO:0000313" key="2">
    <source>
        <dbReference type="Proteomes" id="UP001215280"/>
    </source>
</evidence>
<dbReference type="EMBL" id="JARJLG010000112">
    <property type="protein sequence ID" value="KAJ7743468.1"/>
    <property type="molecule type" value="Genomic_DNA"/>
</dbReference>
<dbReference type="PANTHER" id="PTHR30613:SF1">
    <property type="entry name" value="DUF1479 DOMAIN PROTEIN (AFU_ORTHOLOGUE AFUA_5G09280)"/>
    <property type="match status" value="1"/>
</dbReference>
<dbReference type="InterPro" id="IPR010856">
    <property type="entry name" value="Gig2-like"/>
</dbReference>
<name>A0AAD7IJ67_9AGAR</name>
<accession>A0AAD7IJ67</accession>
<proteinExistence type="predicted"/>
<protein>
    <recommendedName>
        <fullName evidence="3">DUF1479-domain-containing protein</fullName>
    </recommendedName>
</protein>
<dbReference type="SUPFAM" id="SSF51197">
    <property type="entry name" value="Clavaminate synthase-like"/>
    <property type="match status" value="1"/>
</dbReference>
<sequence length="431" mass="47961">MTAPLPARFTELKRAIAATNPTFEQDLTMAWGEVLAELDTVTKTIAKEGPAYIPQVFFADLNKLSAAQIADIKRKGTVVIRDVVDNAQARAWKASLEEFIKANSQAEGFPEGNKQFFHLYWTKPQIQARAHPNMLAASTWLNGLYHIKTGEAPDGVNLVTPLSYADRFRIRHPGVPWVRHPPHIDGGAIERWEDENFRVCLADILSGAWRKHDPYTLEPQLDACTSLYQRPNQSSVFRTKAGPNQGTLKVFPDVLLSNAYIILCPFFRPLVPLGSKEILDAKNWEFDILIPDFPGIRTRENDPGFAGPYPTNEQHPHMLLDETVTSIPDINPTLSSGTATWCTLLSKSIMAPRTQPVSRFASIYVMYIPVVPLTPANARYVARQKEEFLKGLPPPDFRTATTGVGLIGLGKDEDIKEPLGRKAMGLPISVV</sequence>
<evidence type="ECO:0000313" key="1">
    <source>
        <dbReference type="EMBL" id="KAJ7743468.1"/>
    </source>
</evidence>
<comment type="caution">
    <text evidence="1">The sequence shown here is derived from an EMBL/GenBank/DDBJ whole genome shotgun (WGS) entry which is preliminary data.</text>
</comment>
<organism evidence="1 2">
    <name type="scientific">Mycena maculata</name>
    <dbReference type="NCBI Taxonomy" id="230809"/>
    <lineage>
        <taxon>Eukaryota</taxon>
        <taxon>Fungi</taxon>
        <taxon>Dikarya</taxon>
        <taxon>Basidiomycota</taxon>
        <taxon>Agaricomycotina</taxon>
        <taxon>Agaricomycetes</taxon>
        <taxon>Agaricomycetidae</taxon>
        <taxon>Agaricales</taxon>
        <taxon>Marasmiineae</taxon>
        <taxon>Mycenaceae</taxon>
        <taxon>Mycena</taxon>
    </lineage>
</organism>
<dbReference type="InterPro" id="IPR027443">
    <property type="entry name" value="IPNS-like_sf"/>
</dbReference>
<dbReference type="PANTHER" id="PTHR30613">
    <property type="entry name" value="UNCHARACTERIZED PROTEIN YBIU-RELATED"/>
    <property type="match status" value="1"/>
</dbReference>
<reference evidence="1" key="1">
    <citation type="submission" date="2023-03" db="EMBL/GenBank/DDBJ databases">
        <title>Massive genome expansion in bonnet fungi (Mycena s.s.) driven by repeated elements and novel gene families across ecological guilds.</title>
        <authorList>
            <consortium name="Lawrence Berkeley National Laboratory"/>
            <person name="Harder C.B."/>
            <person name="Miyauchi S."/>
            <person name="Viragh M."/>
            <person name="Kuo A."/>
            <person name="Thoen E."/>
            <person name="Andreopoulos B."/>
            <person name="Lu D."/>
            <person name="Skrede I."/>
            <person name="Drula E."/>
            <person name="Henrissat B."/>
            <person name="Morin E."/>
            <person name="Kohler A."/>
            <person name="Barry K."/>
            <person name="LaButti K."/>
            <person name="Morin E."/>
            <person name="Salamov A."/>
            <person name="Lipzen A."/>
            <person name="Mereny Z."/>
            <person name="Hegedus B."/>
            <person name="Baldrian P."/>
            <person name="Stursova M."/>
            <person name="Weitz H."/>
            <person name="Taylor A."/>
            <person name="Grigoriev I.V."/>
            <person name="Nagy L.G."/>
            <person name="Martin F."/>
            <person name="Kauserud H."/>
        </authorList>
    </citation>
    <scope>NUCLEOTIDE SEQUENCE</scope>
    <source>
        <strain evidence="1">CBHHK188m</strain>
    </source>
</reference>